<reference evidence="2 3" key="1">
    <citation type="submission" date="2010-03" db="EMBL/GenBank/DDBJ databases">
        <title>The complete genome of Methanohalophilus mahii DSM 5219.</title>
        <authorList>
            <consortium name="US DOE Joint Genome Institute (JGI-PGF)"/>
            <person name="Lucas S."/>
            <person name="Copeland A."/>
            <person name="Lapidus A."/>
            <person name="Glavina del Rio T."/>
            <person name="Dalin E."/>
            <person name="Tice H."/>
            <person name="Bruce D."/>
            <person name="Goodwin L."/>
            <person name="Pitluck S."/>
            <person name="Kyrpides N."/>
            <person name="Mavromatis K."/>
            <person name="Ivanova N."/>
            <person name="Lykidis A."/>
            <person name="Saunders E."/>
            <person name="Brettin T."/>
            <person name="Detter J.C."/>
            <person name="Han C."/>
            <person name="Land M."/>
            <person name="Hauser L."/>
            <person name="Markowitz V."/>
            <person name="Cheng J.-F."/>
            <person name="Hugenholtz P."/>
            <person name="Woyke T."/>
            <person name="Wu D."/>
            <person name="Spring S."/>
            <person name="Schneider S."/>
            <person name="Schroeder M."/>
            <person name="Klenk H.-P."/>
            <person name="Eisen J.A."/>
        </authorList>
    </citation>
    <scope>NUCLEOTIDE SEQUENCE [LARGE SCALE GENOMIC DNA]</scope>
    <source>
        <strain evidence="3">ATCC 35705 / DSM 5219 / SLP</strain>
    </source>
</reference>
<keyword evidence="1" id="KW-0812">Transmembrane</keyword>
<accession>D5EBM4</accession>
<keyword evidence="1" id="KW-0472">Membrane</keyword>
<dbReference type="KEGG" id="mmh:Mmah_1065"/>
<name>D5EBM4_METMS</name>
<sequence length="95" mass="10941">MIGEQFLFWISENTATITSMVSIITVGIWGFYAHLLYRDYSNRNHPRILIQQSPGTRANSLCLLTNMSEKILSFPCVFVVGYDEKDSIYKKKITD</sequence>
<organism evidence="2 3">
    <name type="scientific">Methanohalophilus mahii (strain ATCC 35705 / DSM 5219 / SLP)</name>
    <dbReference type="NCBI Taxonomy" id="547558"/>
    <lineage>
        <taxon>Archaea</taxon>
        <taxon>Methanobacteriati</taxon>
        <taxon>Methanobacteriota</taxon>
        <taxon>Stenosarchaea group</taxon>
        <taxon>Methanomicrobia</taxon>
        <taxon>Methanosarcinales</taxon>
        <taxon>Methanosarcinaceae</taxon>
        <taxon>Methanohalophilus</taxon>
    </lineage>
</organism>
<dbReference type="Proteomes" id="UP000001059">
    <property type="component" value="Chromosome"/>
</dbReference>
<dbReference type="HOGENOM" id="CLU_2366242_0_0_2"/>
<dbReference type="EMBL" id="CP001994">
    <property type="protein sequence ID" value="ADE36575.1"/>
    <property type="molecule type" value="Genomic_DNA"/>
</dbReference>
<keyword evidence="1" id="KW-1133">Transmembrane helix</keyword>
<gene>
    <name evidence="2" type="ordered locus">Mmah_1065</name>
</gene>
<keyword evidence="3" id="KW-1185">Reference proteome</keyword>
<dbReference type="GeneID" id="8983232"/>
<evidence type="ECO:0000313" key="3">
    <source>
        <dbReference type="Proteomes" id="UP000001059"/>
    </source>
</evidence>
<evidence type="ECO:0000313" key="2">
    <source>
        <dbReference type="EMBL" id="ADE36575.1"/>
    </source>
</evidence>
<dbReference type="AlphaFoldDB" id="D5EBM4"/>
<protein>
    <submittedName>
        <fullName evidence="2">Uncharacterized protein</fullName>
    </submittedName>
</protein>
<dbReference type="RefSeq" id="WP_013037518.1">
    <property type="nucleotide sequence ID" value="NC_014002.1"/>
</dbReference>
<proteinExistence type="predicted"/>
<evidence type="ECO:0000256" key="1">
    <source>
        <dbReference type="SAM" id="Phobius"/>
    </source>
</evidence>
<feature type="transmembrane region" description="Helical" evidence="1">
    <location>
        <begin position="15"/>
        <end position="37"/>
    </location>
</feature>